<dbReference type="PANTHER" id="PTHR46745:SF1">
    <property type="entry name" value="TSC22 DOMAIN FAMILY PROTEIN 1"/>
    <property type="match status" value="1"/>
</dbReference>
<dbReference type="CDD" id="cd21936">
    <property type="entry name" value="ZIP_TSC22D"/>
    <property type="match status" value="1"/>
</dbReference>
<feature type="coiled-coil region" evidence="1">
    <location>
        <begin position="184"/>
        <end position="211"/>
    </location>
</feature>
<dbReference type="Gene3D" id="1.20.5.490">
    <property type="entry name" value="Single helix bin"/>
    <property type="match status" value="1"/>
</dbReference>
<dbReference type="PANTHER" id="PTHR46745">
    <property type="entry name" value="TSC22 DOMAIN FAMILY PROTEIN 1"/>
    <property type="match status" value="1"/>
</dbReference>
<dbReference type="GO" id="GO:0006357">
    <property type="term" value="P:regulation of transcription by RNA polymerase II"/>
    <property type="evidence" value="ECO:0007669"/>
    <property type="project" value="InterPro"/>
</dbReference>
<gene>
    <name evidence="4" type="primary">LOC108665011</name>
</gene>
<organism evidence="3 4">
    <name type="scientific">Hyalella azteca</name>
    <name type="common">Amphipod</name>
    <dbReference type="NCBI Taxonomy" id="294128"/>
    <lineage>
        <taxon>Eukaryota</taxon>
        <taxon>Metazoa</taxon>
        <taxon>Ecdysozoa</taxon>
        <taxon>Arthropoda</taxon>
        <taxon>Crustacea</taxon>
        <taxon>Multicrustacea</taxon>
        <taxon>Malacostraca</taxon>
        <taxon>Eumalacostraca</taxon>
        <taxon>Peracarida</taxon>
        <taxon>Amphipoda</taxon>
        <taxon>Senticaudata</taxon>
        <taxon>Talitrida</taxon>
        <taxon>Talitroidea</taxon>
        <taxon>Hyalellidae</taxon>
        <taxon>Hyalella</taxon>
    </lineage>
</organism>
<proteinExistence type="predicted"/>
<dbReference type="AlphaFoldDB" id="A0A979FSB9"/>
<dbReference type="GO" id="GO:0005634">
    <property type="term" value="C:nucleus"/>
    <property type="evidence" value="ECO:0007669"/>
    <property type="project" value="TreeGrafter"/>
</dbReference>
<accession>A0A979FSB9</accession>
<feature type="region of interest" description="Disordered" evidence="2">
    <location>
        <begin position="31"/>
        <end position="59"/>
    </location>
</feature>
<dbReference type="GO" id="GO:0008284">
    <property type="term" value="P:positive regulation of cell population proliferation"/>
    <property type="evidence" value="ECO:0007669"/>
    <property type="project" value="TreeGrafter"/>
</dbReference>
<dbReference type="GO" id="GO:0043066">
    <property type="term" value="P:negative regulation of apoptotic process"/>
    <property type="evidence" value="ECO:0007669"/>
    <property type="project" value="TreeGrafter"/>
</dbReference>
<evidence type="ECO:0000256" key="1">
    <source>
        <dbReference type="SAM" id="Coils"/>
    </source>
</evidence>
<dbReference type="Proteomes" id="UP000694843">
    <property type="component" value="Unplaced"/>
</dbReference>
<feature type="region of interest" description="Disordered" evidence="2">
    <location>
        <begin position="101"/>
        <end position="139"/>
    </location>
</feature>
<reference evidence="4" key="1">
    <citation type="submission" date="2025-08" db="UniProtKB">
        <authorList>
            <consortium name="RefSeq"/>
        </authorList>
    </citation>
    <scope>IDENTIFICATION</scope>
    <source>
        <tissue evidence="4">Whole organism</tissue>
    </source>
</reference>
<dbReference type="GeneID" id="108665011"/>
<evidence type="ECO:0000313" key="4">
    <source>
        <dbReference type="RefSeq" id="XP_047739517.1"/>
    </source>
</evidence>
<protein>
    <submittedName>
        <fullName evidence="4">TSC22 domain family protein 1 isoform X5</fullName>
    </submittedName>
</protein>
<dbReference type="RefSeq" id="XP_047739517.1">
    <property type="nucleotide sequence ID" value="XM_047883561.1"/>
</dbReference>
<evidence type="ECO:0000313" key="3">
    <source>
        <dbReference type="Proteomes" id="UP000694843"/>
    </source>
</evidence>
<dbReference type="GO" id="GO:0005829">
    <property type="term" value="C:cytosol"/>
    <property type="evidence" value="ECO:0007669"/>
    <property type="project" value="TreeGrafter"/>
</dbReference>
<name>A0A979FSB9_HYAAZ</name>
<dbReference type="Pfam" id="PF01166">
    <property type="entry name" value="TSC22"/>
    <property type="match status" value="1"/>
</dbReference>
<keyword evidence="1" id="KW-0175">Coiled coil</keyword>
<evidence type="ECO:0000256" key="2">
    <source>
        <dbReference type="SAM" id="MobiDB-lite"/>
    </source>
</evidence>
<keyword evidence="3" id="KW-1185">Reference proteome</keyword>
<dbReference type="InterPro" id="IPR000580">
    <property type="entry name" value="TSC22/Bun"/>
</dbReference>
<dbReference type="SUPFAM" id="SSF58026">
    <property type="entry name" value="Delta-sleep-inducing peptide immunoreactive peptide"/>
    <property type="match status" value="1"/>
</dbReference>
<sequence>MSLIANYGGGSSSPPTADILFASDFSSHLSSQSSTEEDFSPLVPSSSLEDEPSMQDRNAFPSQYASPLVSSTHYVTPVDSATLYASPLSPPVEELFSGDHASVDHASDPLNGRGGTSPVSRLAGKASRRRRRSPPTSSKFDINDNSLLSVYAFFRNFLSASTASTVAIDNKIEQAMDLVKSHLMFAVREEVDVLKERIVELMERINHLEYENNILKKYASPEALQQLQHQSPNP</sequence>